<dbReference type="EMBL" id="BGPR01033820">
    <property type="protein sequence ID" value="GBO07908.1"/>
    <property type="molecule type" value="Genomic_DNA"/>
</dbReference>
<comment type="caution">
    <text evidence="1">The sequence shown here is derived from an EMBL/GenBank/DDBJ whole genome shotgun (WGS) entry which is preliminary data.</text>
</comment>
<reference evidence="1 2" key="1">
    <citation type="journal article" date="2019" name="Sci. Rep.">
        <title>Orb-weaving spider Araneus ventricosus genome elucidates the spidroin gene catalogue.</title>
        <authorList>
            <person name="Kono N."/>
            <person name="Nakamura H."/>
            <person name="Ohtoshi R."/>
            <person name="Moran D.A.P."/>
            <person name="Shinohara A."/>
            <person name="Yoshida Y."/>
            <person name="Fujiwara M."/>
            <person name="Mori M."/>
            <person name="Tomita M."/>
            <person name="Arakawa K."/>
        </authorList>
    </citation>
    <scope>NUCLEOTIDE SEQUENCE [LARGE SCALE GENOMIC DNA]</scope>
</reference>
<organism evidence="1 2">
    <name type="scientific">Araneus ventricosus</name>
    <name type="common">Orbweaver spider</name>
    <name type="synonym">Epeira ventricosa</name>
    <dbReference type="NCBI Taxonomy" id="182803"/>
    <lineage>
        <taxon>Eukaryota</taxon>
        <taxon>Metazoa</taxon>
        <taxon>Ecdysozoa</taxon>
        <taxon>Arthropoda</taxon>
        <taxon>Chelicerata</taxon>
        <taxon>Arachnida</taxon>
        <taxon>Araneae</taxon>
        <taxon>Araneomorphae</taxon>
        <taxon>Entelegynae</taxon>
        <taxon>Araneoidea</taxon>
        <taxon>Araneidae</taxon>
        <taxon>Araneus</taxon>
    </lineage>
</organism>
<evidence type="ECO:0000313" key="2">
    <source>
        <dbReference type="Proteomes" id="UP000499080"/>
    </source>
</evidence>
<accession>A0A4Y2U516</accession>
<dbReference type="AlphaFoldDB" id="A0A4Y2U516"/>
<gene>
    <name evidence="1" type="ORF">AVEN_224283_1</name>
</gene>
<dbReference type="Proteomes" id="UP000499080">
    <property type="component" value="Unassembled WGS sequence"/>
</dbReference>
<keyword evidence="2" id="KW-1185">Reference proteome</keyword>
<sequence>MCSNRRTIFAIADWSECAGISTTWRRMLSFRSGEDAGLLRISRYRCSVMEHDWIPFAVISSKTIRSNDKGSRKTTPYCNYDRMHGFFLDSVRVFRCLNSTIVGVNVPIETEVGFVTPQNVP</sequence>
<name>A0A4Y2U516_ARAVE</name>
<evidence type="ECO:0000313" key="1">
    <source>
        <dbReference type="EMBL" id="GBO07908.1"/>
    </source>
</evidence>
<protein>
    <submittedName>
        <fullName evidence="1">Uncharacterized protein</fullName>
    </submittedName>
</protein>
<proteinExistence type="predicted"/>